<dbReference type="Pfam" id="PF11660">
    <property type="entry name" value="DUF3262"/>
    <property type="match status" value="1"/>
</dbReference>
<keyword evidence="1" id="KW-0472">Membrane</keyword>
<evidence type="ECO:0000256" key="1">
    <source>
        <dbReference type="SAM" id="Phobius"/>
    </source>
</evidence>
<accession>A0A9E4K2G0</accession>
<dbReference type="EMBL" id="JAEPDI010000001">
    <property type="protein sequence ID" value="MCG7937545.1"/>
    <property type="molecule type" value="Genomic_DNA"/>
</dbReference>
<name>A0A9E4K2G0_9GAMM</name>
<proteinExistence type="predicted"/>
<evidence type="ECO:0000313" key="2">
    <source>
        <dbReference type="EMBL" id="MCG7937545.1"/>
    </source>
</evidence>
<protein>
    <submittedName>
        <fullName evidence="2">DUF3262 family protein</fullName>
    </submittedName>
</protein>
<dbReference type="InterPro" id="IPR021676">
    <property type="entry name" value="DUF3262"/>
</dbReference>
<keyword evidence="1" id="KW-1133">Transmembrane helix</keyword>
<organism evidence="2 3">
    <name type="scientific">Candidatus Thiodiazotropha lotti</name>
    <dbReference type="NCBI Taxonomy" id="2792787"/>
    <lineage>
        <taxon>Bacteria</taxon>
        <taxon>Pseudomonadati</taxon>
        <taxon>Pseudomonadota</taxon>
        <taxon>Gammaproteobacteria</taxon>
        <taxon>Chromatiales</taxon>
        <taxon>Sedimenticolaceae</taxon>
        <taxon>Candidatus Thiodiazotropha</taxon>
    </lineage>
</organism>
<dbReference type="AlphaFoldDB" id="A0A9E4K2G0"/>
<comment type="caution">
    <text evidence="2">The sequence shown here is derived from an EMBL/GenBank/DDBJ whole genome shotgun (WGS) entry which is preliminary data.</text>
</comment>
<evidence type="ECO:0000313" key="3">
    <source>
        <dbReference type="Proteomes" id="UP000886687"/>
    </source>
</evidence>
<reference evidence="2" key="1">
    <citation type="journal article" date="2021" name="Proc. Natl. Acad. Sci. U.S.A.">
        <title>Global biogeography of chemosynthetic symbionts reveals both localized and globally distributed symbiont groups. .</title>
        <authorList>
            <person name="Osvatic J.T."/>
            <person name="Wilkins L.G.E."/>
            <person name="Leibrecht L."/>
            <person name="Leray M."/>
            <person name="Zauner S."/>
            <person name="Polzin J."/>
            <person name="Camacho Y."/>
            <person name="Gros O."/>
            <person name="van Gils J.A."/>
            <person name="Eisen J.A."/>
            <person name="Petersen J.M."/>
            <person name="Yuen B."/>
        </authorList>
    </citation>
    <scope>NUCLEOTIDE SEQUENCE</scope>
    <source>
        <strain evidence="2">MAGL173</strain>
    </source>
</reference>
<sequence length="80" mass="9100">MGNTLASVITAFETYAGSSAANIAQYIVFFQASLFFVWTAFQLLGYYRSWVIGSFTFFEMAMYLLRNMILLVIVVAFILQ</sequence>
<feature type="transmembrane region" description="Helical" evidence="1">
    <location>
        <begin position="60"/>
        <end position="79"/>
    </location>
</feature>
<gene>
    <name evidence="2" type="ORF">JAZ04_01640</name>
</gene>
<dbReference type="Proteomes" id="UP000886687">
    <property type="component" value="Unassembled WGS sequence"/>
</dbReference>
<feature type="transmembrane region" description="Helical" evidence="1">
    <location>
        <begin position="26"/>
        <end position="48"/>
    </location>
</feature>
<keyword evidence="1" id="KW-0812">Transmembrane</keyword>